<dbReference type="GO" id="GO:0031640">
    <property type="term" value="P:killing of cells of another organism"/>
    <property type="evidence" value="ECO:0007669"/>
    <property type="project" value="UniProtKB-KW"/>
</dbReference>
<proteinExistence type="predicted"/>
<comment type="caution">
    <text evidence="3">The sequence shown here is derived from an EMBL/GenBank/DDBJ whole genome shotgun (WGS) entry which is preliminary data.</text>
</comment>
<dbReference type="AlphaFoldDB" id="A0A4U1HHZ5"/>
<reference evidence="3 4" key="1">
    <citation type="submission" date="2019-04" db="EMBL/GenBank/DDBJ databases">
        <title>Trinickia sp. 7GSK02, isolated from subtropical forest soil.</title>
        <authorList>
            <person name="Gao Z.-H."/>
            <person name="Qiu L.-H."/>
        </authorList>
    </citation>
    <scope>NUCLEOTIDE SEQUENCE [LARGE SCALE GENOMIC DNA]</scope>
    <source>
        <strain evidence="3 4">7GSK02</strain>
    </source>
</reference>
<dbReference type="SUPFAM" id="SSF53955">
    <property type="entry name" value="Lysozyme-like"/>
    <property type="match status" value="1"/>
</dbReference>
<name>A0A4U1HHZ5_9BURK</name>
<dbReference type="EMBL" id="SWJE01000026">
    <property type="protein sequence ID" value="TKC78924.1"/>
    <property type="molecule type" value="Genomic_DNA"/>
</dbReference>
<keyword evidence="4" id="KW-1185">Reference proteome</keyword>
<organism evidence="3 4">
    <name type="scientific">Trinickia terrae</name>
    <dbReference type="NCBI Taxonomy" id="2571161"/>
    <lineage>
        <taxon>Bacteria</taxon>
        <taxon>Pseudomonadati</taxon>
        <taxon>Pseudomonadota</taxon>
        <taxon>Betaproteobacteria</taxon>
        <taxon>Burkholderiales</taxon>
        <taxon>Burkholderiaceae</taxon>
        <taxon>Trinickia</taxon>
    </lineage>
</organism>
<dbReference type="GO" id="GO:0003796">
    <property type="term" value="F:lysozyme activity"/>
    <property type="evidence" value="ECO:0007669"/>
    <property type="project" value="InterPro"/>
</dbReference>
<keyword evidence="1" id="KW-0929">Antimicrobial</keyword>
<evidence type="ECO:0000313" key="4">
    <source>
        <dbReference type="Proteomes" id="UP000305539"/>
    </source>
</evidence>
<gene>
    <name evidence="3" type="ORF">FAZ69_31285</name>
</gene>
<dbReference type="InterPro" id="IPR023347">
    <property type="entry name" value="Lysozyme_dom_sf"/>
</dbReference>
<dbReference type="GO" id="GO:0042742">
    <property type="term" value="P:defense response to bacterium"/>
    <property type="evidence" value="ECO:0007669"/>
    <property type="project" value="UniProtKB-KW"/>
</dbReference>
<evidence type="ECO:0000313" key="3">
    <source>
        <dbReference type="EMBL" id="TKC78924.1"/>
    </source>
</evidence>
<accession>A0A4U1HHZ5</accession>
<dbReference type="Proteomes" id="UP000305539">
    <property type="component" value="Unassembled WGS sequence"/>
</dbReference>
<dbReference type="OrthoDB" id="1242806at2"/>
<dbReference type="Gene3D" id="1.10.530.40">
    <property type="match status" value="1"/>
</dbReference>
<evidence type="ECO:0000256" key="2">
    <source>
        <dbReference type="ARBA" id="ARBA00022638"/>
    </source>
</evidence>
<keyword evidence="2" id="KW-0081">Bacteriolytic enzyme</keyword>
<protein>
    <submittedName>
        <fullName evidence="3">Uncharacterized protein</fullName>
    </submittedName>
</protein>
<sequence length="126" mass="14301">MLPSLMGIEITKDQALQLAVVMKKRYAQYTVDAFPGVAKLHPHSQGALLSLIVNRGPGLVDKPGQKMRLQMREIRKDINEAKVADIPFQIREMKVLWDPASQKGLLIRRDNEADLFEKGMACNCWR</sequence>
<dbReference type="InterPro" id="IPR023346">
    <property type="entry name" value="Lysozyme-like_dom_sf"/>
</dbReference>
<dbReference type="RefSeq" id="WP_136899057.1">
    <property type="nucleotide sequence ID" value="NZ_SWJE01000026.1"/>
</dbReference>
<evidence type="ECO:0000256" key="1">
    <source>
        <dbReference type="ARBA" id="ARBA00022529"/>
    </source>
</evidence>